<evidence type="ECO:0000256" key="1">
    <source>
        <dbReference type="SAM" id="Phobius"/>
    </source>
</evidence>
<dbReference type="Pfam" id="PF01757">
    <property type="entry name" value="Acyl_transf_3"/>
    <property type="match status" value="1"/>
</dbReference>
<gene>
    <name evidence="3" type="ORF">GCM10011378_09170</name>
</gene>
<feature type="transmembrane region" description="Helical" evidence="1">
    <location>
        <begin position="94"/>
        <end position="112"/>
    </location>
</feature>
<dbReference type="RefSeq" id="WP_188556638.1">
    <property type="nucleotide sequence ID" value="NZ_BMGS01000002.1"/>
</dbReference>
<dbReference type="PANTHER" id="PTHR23028:SF53">
    <property type="entry name" value="ACYL_TRANSF_3 DOMAIN-CONTAINING PROTEIN"/>
    <property type="match status" value="1"/>
</dbReference>
<evidence type="ECO:0000259" key="2">
    <source>
        <dbReference type="Pfam" id="PF01757"/>
    </source>
</evidence>
<keyword evidence="3" id="KW-0808">Transferase</keyword>
<dbReference type="EMBL" id="BMGS01000002">
    <property type="protein sequence ID" value="GGG35033.1"/>
    <property type="molecule type" value="Genomic_DNA"/>
</dbReference>
<keyword evidence="1" id="KW-1133">Transmembrane helix</keyword>
<feature type="transmembrane region" description="Helical" evidence="1">
    <location>
        <begin position="241"/>
        <end position="259"/>
    </location>
</feature>
<feature type="domain" description="Acyltransferase 3" evidence="2">
    <location>
        <begin position="20"/>
        <end position="345"/>
    </location>
</feature>
<proteinExistence type="predicted"/>
<keyword evidence="1" id="KW-0812">Transmembrane</keyword>
<organism evidence="3 4">
    <name type="scientific">Hymenobacter glacieicola</name>
    <dbReference type="NCBI Taxonomy" id="1562124"/>
    <lineage>
        <taxon>Bacteria</taxon>
        <taxon>Pseudomonadati</taxon>
        <taxon>Bacteroidota</taxon>
        <taxon>Cytophagia</taxon>
        <taxon>Cytophagales</taxon>
        <taxon>Hymenobacteraceae</taxon>
        <taxon>Hymenobacter</taxon>
    </lineage>
</organism>
<evidence type="ECO:0000313" key="4">
    <source>
        <dbReference type="Proteomes" id="UP000601361"/>
    </source>
</evidence>
<sequence>MADPSAGISLPHPSKTYLPAFTGVRALAAYLVFLHHFNPFHNNPEWPRLHAWILEFHVGVPIFFVLSGFLITLRYGQQDFNEPGKWSQYMRRRLARIYPLYFLLSLATYYAFWRAQHFLPHHFLFSLTLTQAFFSDAKYAGIAQAWSLTVEESFYLTAPLAFWLLRRRVPLWVQPFALLALGCGLVLALSPVTSQLWGFFGSFRLMLLFSFFGRCFEFYAGMQLARWYQQGRLRRYRLPGLLTLVGSAVMIAAVSGMVWTKGGYTYGQEHAFGVALNNVALPGGIMMFFAGLLTERTWLQRLLSTRLFSVLGKSSYAFYLIHLGSVRDWLALHFTSHNGILFIGLNLLAIVLHYALEEPLNRFFRPAPIVAAGH</sequence>
<dbReference type="PANTHER" id="PTHR23028">
    <property type="entry name" value="ACETYLTRANSFERASE"/>
    <property type="match status" value="1"/>
</dbReference>
<keyword evidence="3" id="KW-0012">Acyltransferase</keyword>
<evidence type="ECO:0000313" key="3">
    <source>
        <dbReference type="EMBL" id="GGG35033.1"/>
    </source>
</evidence>
<feature type="transmembrane region" description="Helical" evidence="1">
    <location>
        <begin position="336"/>
        <end position="356"/>
    </location>
</feature>
<feature type="transmembrane region" description="Helical" evidence="1">
    <location>
        <begin position="49"/>
        <end position="73"/>
    </location>
</feature>
<feature type="transmembrane region" description="Helical" evidence="1">
    <location>
        <begin position="271"/>
        <end position="293"/>
    </location>
</feature>
<dbReference type="InterPro" id="IPR050879">
    <property type="entry name" value="Acyltransferase_3"/>
</dbReference>
<protein>
    <submittedName>
        <fullName evidence="3">Acyltransferase</fullName>
    </submittedName>
</protein>
<feature type="transmembrane region" description="Helical" evidence="1">
    <location>
        <begin position="171"/>
        <end position="190"/>
    </location>
</feature>
<dbReference type="InterPro" id="IPR002656">
    <property type="entry name" value="Acyl_transf_3_dom"/>
</dbReference>
<feature type="transmembrane region" description="Helical" evidence="1">
    <location>
        <begin position="196"/>
        <end position="220"/>
    </location>
</feature>
<dbReference type="Proteomes" id="UP000601361">
    <property type="component" value="Unassembled WGS sequence"/>
</dbReference>
<comment type="caution">
    <text evidence="3">The sequence shown here is derived from an EMBL/GenBank/DDBJ whole genome shotgun (WGS) entry which is preliminary data.</text>
</comment>
<accession>A0ABQ1WKU0</accession>
<dbReference type="GO" id="GO:0016746">
    <property type="term" value="F:acyltransferase activity"/>
    <property type="evidence" value="ECO:0007669"/>
    <property type="project" value="UniProtKB-KW"/>
</dbReference>
<name>A0ABQ1WKU0_9BACT</name>
<keyword evidence="1" id="KW-0472">Membrane</keyword>
<reference evidence="4" key="1">
    <citation type="journal article" date="2019" name="Int. J. Syst. Evol. Microbiol.">
        <title>The Global Catalogue of Microorganisms (GCM) 10K type strain sequencing project: providing services to taxonomists for standard genome sequencing and annotation.</title>
        <authorList>
            <consortium name="The Broad Institute Genomics Platform"/>
            <consortium name="The Broad Institute Genome Sequencing Center for Infectious Disease"/>
            <person name="Wu L."/>
            <person name="Ma J."/>
        </authorList>
    </citation>
    <scope>NUCLEOTIDE SEQUENCE [LARGE SCALE GENOMIC DNA]</scope>
    <source>
        <strain evidence="4">CGMCC 1.12990</strain>
    </source>
</reference>
<feature type="transmembrane region" description="Helical" evidence="1">
    <location>
        <begin position="305"/>
        <end position="324"/>
    </location>
</feature>
<keyword evidence="4" id="KW-1185">Reference proteome</keyword>